<comment type="catalytic activity">
    <reaction evidence="6">
        <text>L-aspartate + NAD(+) + H2O = oxaloacetate + NH4(+) + NADH + H(+)</text>
        <dbReference type="Rhea" id="RHEA:11788"/>
        <dbReference type="ChEBI" id="CHEBI:15377"/>
        <dbReference type="ChEBI" id="CHEBI:15378"/>
        <dbReference type="ChEBI" id="CHEBI:16452"/>
        <dbReference type="ChEBI" id="CHEBI:28938"/>
        <dbReference type="ChEBI" id="CHEBI:29991"/>
        <dbReference type="ChEBI" id="CHEBI:57540"/>
        <dbReference type="ChEBI" id="CHEBI:57945"/>
        <dbReference type="EC" id="1.4.1.21"/>
    </reaction>
</comment>
<keyword evidence="3 6" id="KW-0521">NADP</keyword>
<evidence type="ECO:0000256" key="5">
    <source>
        <dbReference type="ARBA" id="ARBA00023027"/>
    </source>
</evidence>
<dbReference type="RefSeq" id="WP_243659211.1">
    <property type="nucleotide sequence ID" value="NZ_SLXQ01000015.1"/>
</dbReference>
<proteinExistence type="inferred from homology"/>
<sequence length="260" mass="26415">MKVAVLGCGAIGAVVAHALADGEVSGAELVGVVHADATDPPGLPVLDFGSAVDRADLVVECAGQAALAEFGSRVLAAGKDLLVVSAGALADDAIFGRLTGYDAGRVYLSTGAIGGLDLLAAAARAGGLSSVRLTTTKLAGNLVQPWMDQEQIKLLRKTTEPIELLRGPARKVTAAFPKSANVAASVALAVGDWDLVDAAVVADPDAELTSHVLTAEGTAGSYRFEIRNHPSARTPTTSGIVPHAVLRAIRSMTGRAVLPL</sequence>
<dbReference type="EMBL" id="SLXQ01000015">
    <property type="protein sequence ID" value="TCP45799.1"/>
    <property type="molecule type" value="Genomic_DNA"/>
</dbReference>
<keyword evidence="4 6" id="KW-0560">Oxidoreductase</keyword>
<feature type="domain" description="Aspartate dehydrogenase" evidence="7">
    <location>
        <begin position="159"/>
        <end position="245"/>
    </location>
</feature>
<dbReference type="InterPro" id="IPR036291">
    <property type="entry name" value="NAD(P)-bd_dom_sf"/>
</dbReference>
<reference evidence="9 10" key="1">
    <citation type="submission" date="2019-03" db="EMBL/GenBank/DDBJ databases">
        <title>Genomic Encyclopedia of Type Strains, Phase IV (KMG-IV): sequencing the most valuable type-strain genomes for metagenomic binning, comparative biology and taxonomic classification.</title>
        <authorList>
            <person name="Goeker M."/>
        </authorList>
    </citation>
    <scope>NUCLEOTIDE SEQUENCE [LARGE SCALE GENOMIC DNA]</scope>
    <source>
        <strain evidence="9 10">DSM 45765</strain>
    </source>
</reference>
<protein>
    <recommendedName>
        <fullName evidence="6">L-aspartate dehydrogenase</fullName>
        <ecNumber evidence="6">1.4.1.21</ecNumber>
    </recommendedName>
</protein>
<keyword evidence="2 6" id="KW-0662">Pyridine nucleotide biosynthesis</keyword>
<dbReference type="SUPFAM" id="SSF51735">
    <property type="entry name" value="NAD(P)-binding Rossmann-fold domains"/>
    <property type="match status" value="1"/>
</dbReference>
<dbReference type="Pfam" id="PF01958">
    <property type="entry name" value="Asp_DH_C"/>
    <property type="match status" value="1"/>
</dbReference>
<dbReference type="PIRSF" id="PIRSF005227">
    <property type="entry name" value="Asp_dh_NAD_syn"/>
    <property type="match status" value="1"/>
</dbReference>
<comment type="catalytic activity">
    <reaction evidence="6">
        <text>L-aspartate + NADP(+) + H2O = oxaloacetate + NH4(+) + NADPH + H(+)</text>
        <dbReference type="Rhea" id="RHEA:11784"/>
        <dbReference type="ChEBI" id="CHEBI:15377"/>
        <dbReference type="ChEBI" id="CHEBI:15378"/>
        <dbReference type="ChEBI" id="CHEBI:16452"/>
        <dbReference type="ChEBI" id="CHEBI:28938"/>
        <dbReference type="ChEBI" id="CHEBI:29991"/>
        <dbReference type="ChEBI" id="CHEBI:57783"/>
        <dbReference type="ChEBI" id="CHEBI:58349"/>
        <dbReference type="EC" id="1.4.1.21"/>
    </reaction>
</comment>
<dbReference type="GO" id="GO:0050661">
    <property type="term" value="F:NADP binding"/>
    <property type="evidence" value="ECO:0007669"/>
    <property type="project" value="UniProtKB-UniRule"/>
</dbReference>
<dbReference type="GO" id="GO:0016639">
    <property type="term" value="F:oxidoreductase activity, acting on the CH-NH2 group of donors, NAD or NADP as acceptor"/>
    <property type="evidence" value="ECO:0007669"/>
    <property type="project" value="UniProtKB-UniRule"/>
</dbReference>
<dbReference type="Gene3D" id="3.30.360.10">
    <property type="entry name" value="Dihydrodipicolinate Reductase, domain 2"/>
    <property type="match status" value="1"/>
</dbReference>
<dbReference type="HAMAP" id="MF_01265">
    <property type="entry name" value="NadX"/>
    <property type="match status" value="1"/>
</dbReference>
<dbReference type="Pfam" id="PF03447">
    <property type="entry name" value="NAD_binding_3"/>
    <property type="match status" value="1"/>
</dbReference>
<keyword evidence="5 6" id="KW-0520">NAD</keyword>
<evidence type="ECO:0000256" key="2">
    <source>
        <dbReference type="ARBA" id="ARBA00022642"/>
    </source>
</evidence>
<feature type="active site" evidence="6">
    <location>
        <position position="211"/>
    </location>
</feature>
<comment type="caution">
    <text evidence="9">The sequence shown here is derived from an EMBL/GenBank/DDBJ whole genome shotgun (WGS) entry which is preliminary data.</text>
</comment>
<dbReference type="Gene3D" id="3.40.50.720">
    <property type="entry name" value="NAD(P)-binding Rossmann-like Domain"/>
    <property type="match status" value="1"/>
</dbReference>
<gene>
    <name evidence="6" type="primary">nadX</name>
    <name evidence="9" type="ORF">EV191_11579</name>
</gene>
<evidence type="ECO:0000259" key="8">
    <source>
        <dbReference type="Pfam" id="PF03447"/>
    </source>
</evidence>
<dbReference type="InterPro" id="IPR002811">
    <property type="entry name" value="Asp_DH"/>
</dbReference>
<comment type="function">
    <text evidence="6">Specifically catalyzes the NAD or NADP-dependent dehydrogenation of L-aspartate to iminoaspartate.</text>
</comment>
<comment type="pathway">
    <text evidence="6">Cofactor biosynthesis; NAD(+) biosynthesis; iminoaspartate from L-aspartate (dehydrogenase route): step 1/1.</text>
</comment>
<feature type="binding site" evidence="6">
    <location>
        <position position="112"/>
    </location>
    <ligand>
        <name>NAD(+)</name>
        <dbReference type="ChEBI" id="CHEBI:57540"/>
    </ligand>
</feature>
<evidence type="ECO:0000259" key="7">
    <source>
        <dbReference type="Pfam" id="PF01958"/>
    </source>
</evidence>
<keyword evidence="10" id="KW-1185">Reference proteome</keyword>
<evidence type="ECO:0000313" key="10">
    <source>
        <dbReference type="Proteomes" id="UP000294911"/>
    </source>
</evidence>
<evidence type="ECO:0000256" key="3">
    <source>
        <dbReference type="ARBA" id="ARBA00022857"/>
    </source>
</evidence>
<evidence type="ECO:0000256" key="4">
    <source>
        <dbReference type="ARBA" id="ARBA00023002"/>
    </source>
</evidence>
<dbReference type="AlphaFoldDB" id="A0A4R2QB82"/>
<evidence type="ECO:0000256" key="6">
    <source>
        <dbReference type="HAMAP-Rule" id="MF_01265"/>
    </source>
</evidence>
<dbReference type="SUPFAM" id="SSF55347">
    <property type="entry name" value="Glyceraldehyde-3-phosphate dehydrogenase-like, C-terminal domain"/>
    <property type="match status" value="1"/>
</dbReference>
<evidence type="ECO:0000256" key="1">
    <source>
        <dbReference type="ARBA" id="ARBA00008331"/>
    </source>
</evidence>
<feature type="binding site" evidence="6">
    <location>
        <position position="181"/>
    </location>
    <ligand>
        <name>NAD(+)</name>
        <dbReference type="ChEBI" id="CHEBI:57540"/>
    </ligand>
</feature>
<organism evidence="9 10">
    <name type="scientific">Tamaricihabitans halophyticus</name>
    <dbReference type="NCBI Taxonomy" id="1262583"/>
    <lineage>
        <taxon>Bacteria</taxon>
        <taxon>Bacillati</taxon>
        <taxon>Actinomycetota</taxon>
        <taxon>Actinomycetes</taxon>
        <taxon>Pseudonocardiales</taxon>
        <taxon>Pseudonocardiaceae</taxon>
        <taxon>Tamaricihabitans</taxon>
    </lineage>
</organism>
<dbReference type="EC" id="1.4.1.21" evidence="6"/>
<dbReference type="Proteomes" id="UP000294911">
    <property type="component" value="Unassembled WGS sequence"/>
</dbReference>
<dbReference type="GO" id="GO:0009435">
    <property type="term" value="P:NAD+ biosynthetic process"/>
    <property type="evidence" value="ECO:0007669"/>
    <property type="project" value="UniProtKB-UniRule"/>
</dbReference>
<dbReference type="InterPro" id="IPR005106">
    <property type="entry name" value="Asp/hSer_DH_NAD-bd"/>
</dbReference>
<comment type="miscellaneous">
    <text evidence="6">The iminoaspartate product is unstable in aqueous solution and can decompose to oxaloacetate and ammonia.</text>
</comment>
<comment type="similarity">
    <text evidence="1 6">Belongs to the L-aspartate dehydrogenase family.</text>
</comment>
<dbReference type="GO" id="GO:0051287">
    <property type="term" value="F:NAD binding"/>
    <property type="evidence" value="ECO:0007669"/>
    <property type="project" value="UniProtKB-UniRule"/>
</dbReference>
<dbReference type="GO" id="GO:0033735">
    <property type="term" value="F:aspartate dehydrogenase [NAD(P)+] activity"/>
    <property type="evidence" value="ECO:0007669"/>
    <property type="project" value="UniProtKB-EC"/>
</dbReference>
<dbReference type="UniPathway" id="UPA00253">
    <property type="reaction ID" value="UER00456"/>
</dbReference>
<dbReference type="InterPro" id="IPR011182">
    <property type="entry name" value="L-Asp_DH"/>
</dbReference>
<dbReference type="InterPro" id="IPR020626">
    <property type="entry name" value="Asp_DH_prok"/>
</dbReference>
<feature type="domain" description="Aspartate/homoserine dehydrogenase NAD-binding" evidence="8">
    <location>
        <begin position="7"/>
        <end position="98"/>
    </location>
</feature>
<name>A0A4R2QB82_9PSEU</name>
<evidence type="ECO:0000313" key="9">
    <source>
        <dbReference type="EMBL" id="TCP45799.1"/>
    </source>
</evidence>
<accession>A0A4R2QB82</accession>
<dbReference type="PANTHER" id="PTHR31873">
    <property type="entry name" value="L-ASPARTATE DEHYDROGENASE-RELATED"/>
    <property type="match status" value="1"/>
</dbReference>
<dbReference type="PANTHER" id="PTHR31873:SF6">
    <property type="entry name" value="ASPARTATE DEHYDROGENASE DOMAIN-CONTAINING PROTEIN"/>
    <property type="match status" value="1"/>
</dbReference>